<name>A0AAU9UPE7_EUPED</name>
<gene>
    <name evidence="2" type="ORF">EEDITHA_LOCUS15395</name>
</gene>
<evidence type="ECO:0000313" key="3">
    <source>
        <dbReference type="Proteomes" id="UP001153954"/>
    </source>
</evidence>
<keyword evidence="3" id="KW-1185">Reference proteome</keyword>
<dbReference type="Pfam" id="PF25273">
    <property type="entry name" value="DUF7869"/>
    <property type="match status" value="1"/>
</dbReference>
<comment type="caution">
    <text evidence="2">The sequence shown here is derived from an EMBL/GenBank/DDBJ whole genome shotgun (WGS) entry which is preliminary data.</text>
</comment>
<dbReference type="InterPro" id="IPR057191">
    <property type="entry name" value="DUF7869"/>
</dbReference>
<dbReference type="EMBL" id="CAKOGL010000023">
    <property type="protein sequence ID" value="CAH2100544.1"/>
    <property type="molecule type" value="Genomic_DNA"/>
</dbReference>
<dbReference type="PANTHER" id="PTHR10773">
    <property type="entry name" value="DNA-DIRECTED RNA POLYMERASES I, II, AND III SUBUNIT RPABC2"/>
    <property type="match status" value="1"/>
</dbReference>
<organism evidence="2 3">
    <name type="scientific">Euphydryas editha</name>
    <name type="common">Edith's checkerspot</name>
    <dbReference type="NCBI Taxonomy" id="104508"/>
    <lineage>
        <taxon>Eukaryota</taxon>
        <taxon>Metazoa</taxon>
        <taxon>Ecdysozoa</taxon>
        <taxon>Arthropoda</taxon>
        <taxon>Hexapoda</taxon>
        <taxon>Insecta</taxon>
        <taxon>Pterygota</taxon>
        <taxon>Neoptera</taxon>
        <taxon>Endopterygota</taxon>
        <taxon>Lepidoptera</taxon>
        <taxon>Glossata</taxon>
        <taxon>Ditrysia</taxon>
        <taxon>Papilionoidea</taxon>
        <taxon>Nymphalidae</taxon>
        <taxon>Nymphalinae</taxon>
        <taxon>Euphydryas</taxon>
    </lineage>
</organism>
<accession>A0AAU9UPE7</accession>
<dbReference type="PANTHER" id="PTHR10773:SF19">
    <property type="match status" value="1"/>
</dbReference>
<evidence type="ECO:0000313" key="2">
    <source>
        <dbReference type="EMBL" id="CAH2100544.1"/>
    </source>
</evidence>
<protein>
    <recommendedName>
        <fullName evidence="1">DUF7869 domain-containing protein</fullName>
    </recommendedName>
</protein>
<evidence type="ECO:0000259" key="1">
    <source>
        <dbReference type="Pfam" id="PF25273"/>
    </source>
</evidence>
<dbReference type="AlphaFoldDB" id="A0AAU9UPE7"/>
<dbReference type="Proteomes" id="UP001153954">
    <property type="component" value="Unassembled WGS sequence"/>
</dbReference>
<feature type="domain" description="DUF7869" evidence="1">
    <location>
        <begin position="258"/>
        <end position="398"/>
    </location>
</feature>
<sequence>MILQYVDTEAVKRRRPRTSTKCRNYTTKYYIPDRKGRKVPVCGKTFAGILRLKASRIQGITRRYFHSGSVAKENRGGDRKRFIFASRKEAVQNFIRKFQPLESHYSRGFIKHRVYLPSDLNIKKMHRMYNDEALPDFEVKIGFFRKVFTTSFNIGFGSPRTDVCSTCLELVERLKITANENEKQNFRTQYRIHKLRAKAFFTFLRDNNPEVQIISFDCQKNLPLPKIPDQSAYYSRQLYLYNFVVVVGTSHDPLTPENVHAYVWTEDQSSKGSNEICTAVYHCLNTLNLEGKKVVRMVADGCGGQNKNSMIVAMAMKWLQQSDPSISEVQLIFPVTGHSFIPPDRVFALTEKKIREKECIVRPDEYCEIISKHATVHYLVKDIQVLDWKSATKENLKGTQNWHFQLSKCKRIIIKRSPRSITIRGEISYRNDISTEKTVMKKNKSILYLEPETASNNRVQVKREKLIDVDLLLKKHYGESWRDIKSLEYYKQVLSEEDEIIAEVQEDESDIINNTEEYMMDEVLDFV</sequence>
<reference evidence="2" key="1">
    <citation type="submission" date="2022-03" db="EMBL/GenBank/DDBJ databases">
        <authorList>
            <person name="Tunstrom K."/>
        </authorList>
    </citation>
    <scope>NUCLEOTIDE SEQUENCE</scope>
</reference>
<proteinExistence type="predicted"/>